<protein>
    <recommendedName>
        <fullName evidence="2">Probable zinc-binding domain-containing protein</fullName>
    </recommendedName>
</protein>
<feature type="compositionally biased region" description="Low complexity" evidence="1">
    <location>
        <begin position="50"/>
        <end position="66"/>
    </location>
</feature>
<sequence>MPDKLLKCGDCGEMFTWSEREQEFYKEKDFTPPKRCKPCREKRKKDRANRGGNRNGNRPPKSGNRR</sequence>
<dbReference type="AlphaFoldDB" id="A0A0F9IKQ8"/>
<organism evidence="3">
    <name type="scientific">marine sediment metagenome</name>
    <dbReference type="NCBI Taxonomy" id="412755"/>
    <lineage>
        <taxon>unclassified sequences</taxon>
        <taxon>metagenomes</taxon>
        <taxon>ecological metagenomes</taxon>
    </lineage>
</organism>
<dbReference type="Pfam" id="PF13451">
    <property type="entry name" value="zf_Tbcl"/>
    <property type="match status" value="1"/>
</dbReference>
<proteinExistence type="predicted"/>
<reference evidence="3" key="1">
    <citation type="journal article" date="2015" name="Nature">
        <title>Complex archaea that bridge the gap between prokaryotes and eukaryotes.</title>
        <authorList>
            <person name="Spang A."/>
            <person name="Saw J.H."/>
            <person name="Jorgensen S.L."/>
            <person name="Zaremba-Niedzwiedzka K."/>
            <person name="Martijn J."/>
            <person name="Lind A.E."/>
            <person name="van Eijk R."/>
            <person name="Schleper C."/>
            <person name="Guy L."/>
            <person name="Ettema T.J."/>
        </authorList>
    </citation>
    <scope>NUCLEOTIDE SEQUENCE</scope>
</reference>
<dbReference type="EMBL" id="LAZR01018947">
    <property type="protein sequence ID" value="KKL94355.1"/>
    <property type="molecule type" value="Genomic_DNA"/>
</dbReference>
<evidence type="ECO:0000259" key="2">
    <source>
        <dbReference type="Pfam" id="PF13451"/>
    </source>
</evidence>
<feature type="region of interest" description="Disordered" evidence="1">
    <location>
        <begin position="35"/>
        <end position="66"/>
    </location>
</feature>
<evidence type="ECO:0000313" key="3">
    <source>
        <dbReference type="EMBL" id="KKL94355.1"/>
    </source>
</evidence>
<evidence type="ECO:0000256" key="1">
    <source>
        <dbReference type="SAM" id="MobiDB-lite"/>
    </source>
</evidence>
<gene>
    <name evidence="3" type="ORF">LCGC14_1865470</name>
</gene>
<feature type="domain" description="Probable zinc-binding" evidence="2">
    <location>
        <begin position="3"/>
        <end position="47"/>
    </location>
</feature>
<name>A0A0F9IKQ8_9ZZZZ</name>
<comment type="caution">
    <text evidence="3">The sequence shown here is derived from an EMBL/GenBank/DDBJ whole genome shotgun (WGS) entry which is preliminary data.</text>
</comment>
<accession>A0A0F9IKQ8</accession>
<feature type="compositionally biased region" description="Basic residues" evidence="1">
    <location>
        <begin position="35"/>
        <end position="47"/>
    </location>
</feature>
<dbReference type="InterPro" id="IPR025306">
    <property type="entry name" value="Zn-bnd_dom_prob"/>
</dbReference>